<reference evidence="4" key="1">
    <citation type="submission" date="2010-12" db="EMBL/GenBank/DDBJ databases">
        <title>The genome sequence of Filifactor alocis strain ATCC 35896.</title>
        <authorList>
            <consortium name="The Broad Institute Genome Sequencing Platform"/>
            <person name="Ward D."/>
            <person name="Earl A."/>
            <person name="Feldgarden M."/>
            <person name="Young S.K."/>
            <person name="Gargeya S."/>
            <person name="Zeng Q."/>
            <person name="Alvarado L."/>
            <person name="Berlin A."/>
            <person name="Bochicchio J."/>
            <person name="Chapman S.B."/>
            <person name="Chen Z."/>
            <person name="Freedman E."/>
            <person name="Gellesch M."/>
            <person name="Goldberg J."/>
            <person name="Griggs A."/>
            <person name="Gujja S."/>
            <person name="Heilman E."/>
            <person name="Heiman D."/>
            <person name="Howarth C."/>
            <person name="Mehta T."/>
            <person name="Neiman D."/>
            <person name="Pearson M."/>
            <person name="Roberts A."/>
            <person name="Saif S."/>
            <person name="Shea T."/>
            <person name="Shenoy N."/>
            <person name="Sisk P."/>
            <person name="Stolte C."/>
            <person name="Sykes S."/>
            <person name="White J."/>
            <person name="Yandava C."/>
            <person name="Izard J."/>
            <person name="Blanton J.M."/>
            <person name="Baranova O.V."/>
            <person name="Tanner A.C."/>
            <person name="Dewhirst F.E."/>
            <person name="Haas B."/>
            <person name="Nusbaum C."/>
            <person name="Birren B."/>
        </authorList>
    </citation>
    <scope>NUCLEOTIDE SEQUENCE [LARGE SCALE GENOMIC DNA]</scope>
    <source>
        <strain evidence="4">ATCC 35896 / CCUG 47790 / D40 B5</strain>
    </source>
</reference>
<evidence type="ECO:0000313" key="4">
    <source>
        <dbReference type="Proteomes" id="UP000007468"/>
    </source>
</evidence>
<gene>
    <name evidence="3" type="ordered locus">HMPREF0389_00716</name>
</gene>
<dbReference type="EMBL" id="CP002390">
    <property type="protein sequence ID" value="EFE28796.1"/>
    <property type="molecule type" value="Genomic_DNA"/>
</dbReference>
<organism evidence="3 4">
    <name type="scientific">Filifactor alocis (strain ATCC 35896 / CCUG 47790 / D40 B5)</name>
    <name type="common">Fusobacterium alocis</name>
    <dbReference type="NCBI Taxonomy" id="546269"/>
    <lineage>
        <taxon>Bacteria</taxon>
        <taxon>Bacillati</taxon>
        <taxon>Bacillota</taxon>
        <taxon>Clostridia</taxon>
        <taxon>Peptostreptococcales</taxon>
        <taxon>Filifactoraceae</taxon>
        <taxon>Filifactor</taxon>
    </lineage>
</organism>
<evidence type="ECO:0000259" key="2">
    <source>
        <dbReference type="PROSITE" id="PS50967"/>
    </source>
</evidence>
<evidence type="ECO:0000259" key="1">
    <source>
        <dbReference type="PROSITE" id="PS50965"/>
    </source>
</evidence>
<dbReference type="STRING" id="546269.HMPREF0389_00716"/>
<dbReference type="PATRIC" id="fig|546269.5.peg.1199"/>
<proteinExistence type="predicted"/>
<dbReference type="KEGG" id="faa:HMPREF0389_00716"/>
<dbReference type="Gene3D" id="1.10.150.80">
    <property type="entry name" value="HRDC domain"/>
    <property type="match status" value="1"/>
</dbReference>
<evidence type="ECO:0000313" key="3">
    <source>
        <dbReference type="EMBL" id="EFE28796.1"/>
    </source>
</evidence>
<dbReference type="InterPro" id="IPR002121">
    <property type="entry name" value="HRDC_dom"/>
</dbReference>
<dbReference type="PROSITE" id="PS50965">
    <property type="entry name" value="NERD"/>
    <property type="match status" value="1"/>
</dbReference>
<dbReference type="GO" id="GO:0003676">
    <property type="term" value="F:nucleic acid binding"/>
    <property type="evidence" value="ECO:0007669"/>
    <property type="project" value="InterPro"/>
</dbReference>
<dbReference type="InterPro" id="IPR011528">
    <property type="entry name" value="NERD"/>
</dbReference>
<dbReference type="InterPro" id="IPR044876">
    <property type="entry name" value="HRDC_dom_sf"/>
</dbReference>
<dbReference type="Proteomes" id="UP000007468">
    <property type="component" value="Chromosome"/>
</dbReference>
<feature type="domain" description="NERD" evidence="1">
    <location>
        <begin position="50"/>
        <end position="168"/>
    </location>
</feature>
<dbReference type="PROSITE" id="PS50967">
    <property type="entry name" value="HRDC"/>
    <property type="match status" value="1"/>
</dbReference>
<sequence length="352" mass="41793">MGLFDRLKEPVFLKESSTTEERLERLKKLEPYLNSDGKTLINQDIKCLEYGMFGEKQIAFELKNSHIPMYILHDVYLEDGELSAQIDYLVFTKKICFVIECKNLIGKIEINNNGDFIRTLEFEGRQRKEGIYSPITQNQRHIELMKKIKIDSKSNRLIKFLAQKTFDSMYQSVVVLANPKTVLNAKFAKKEVKEQVIRVDQLVNYIRKVYEQSSQSAFSDEQLLNWATSYLDFHKDVRKDYTGKYKKYRMNTMTEPSLRTDTIRNEENRILERDTVFPLEETKLFKELKNYRLRKSREENIKPYFIYNNSQLKKLIVKMPKTIQELQLVDGFGEWKAKKYGCDILEILNKYL</sequence>
<dbReference type="SMART" id="SM00341">
    <property type="entry name" value="HRDC"/>
    <property type="match status" value="1"/>
</dbReference>
<accession>D6GPU3</accession>
<protein>
    <submittedName>
        <fullName evidence="3">HRDC domain protein</fullName>
    </submittedName>
</protein>
<dbReference type="GO" id="GO:0000166">
    <property type="term" value="F:nucleotide binding"/>
    <property type="evidence" value="ECO:0007669"/>
    <property type="project" value="InterPro"/>
</dbReference>
<dbReference type="AlphaFoldDB" id="D6GPU3"/>
<dbReference type="RefSeq" id="WP_014262717.1">
    <property type="nucleotide sequence ID" value="NC_016630.1"/>
</dbReference>
<dbReference type="InterPro" id="IPR010997">
    <property type="entry name" value="HRDC-like_sf"/>
</dbReference>
<keyword evidence="4" id="KW-1185">Reference proteome</keyword>
<name>D6GPU3_FILAD</name>
<dbReference type="OrthoDB" id="9776650at2"/>
<dbReference type="Pfam" id="PF08378">
    <property type="entry name" value="NERD"/>
    <property type="match status" value="1"/>
</dbReference>
<dbReference type="Pfam" id="PF00570">
    <property type="entry name" value="HRDC"/>
    <property type="match status" value="1"/>
</dbReference>
<dbReference type="eggNOG" id="COG0514">
    <property type="taxonomic scope" value="Bacteria"/>
</dbReference>
<feature type="domain" description="HRDC" evidence="2">
    <location>
        <begin position="278"/>
        <end position="352"/>
    </location>
</feature>
<dbReference type="SUPFAM" id="SSF47819">
    <property type="entry name" value="HRDC-like"/>
    <property type="match status" value="1"/>
</dbReference>